<reference evidence="9 10" key="1">
    <citation type="submission" date="2015-06" db="EMBL/GenBank/DDBJ databases">
        <title>Survival trade-offs in plant roots during colonization by closely related pathogenic and mutualistic fungi.</title>
        <authorList>
            <person name="Hacquard S."/>
            <person name="Kracher B."/>
            <person name="Hiruma K."/>
            <person name="Weinman A."/>
            <person name="Muench P."/>
            <person name="Garrido Oter R."/>
            <person name="Ver Loren van Themaat E."/>
            <person name="Dallerey J.-F."/>
            <person name="Damm U."/>
            <person name="Henrissat B."/>
            <person name="Lespinet O."/>
            <person name="Thon M."/>
            <person name="Kemen E."/>
            <person name="McHardy A.C."/>
            <person name="Schulze-Lefert P."/>
            <person name="O'Connell R.J."/>
        </authorList>
    </citation>
    <scope>NUCLEOTIDE SEQUENCE [LARGE SCALE GENOMIC DNA]</scope>
    <source>
        <strain evidence="9 10">0861</strain>
    </source>
</reference>
<evidence type="ECO:0000256" key="3">
    <source>
        <dbReference type="ARBA" id="ARBA00023242"/>
    </source>
</evidence>
<dbReference type="GO" id="GO:0005634">
    <property type="term" value="C:nucleus"/>
    <property type="evidence" value="ECO:0007669"/>
    <property type="project" value="UniProtKB-SubCell"/>
</dbReference>
<dbReference type="Pfam" id="PF05920">
    <property type="entry name" value="Homeobox_KN"/>
    <property type="match status" value="1"/>
</dbReference>
<dbReference type="PROSITE" id="PS50071">
    <property type="entry name" value="HOMEOBOX_2"/>
    <property type="match status" value="1"/>
</dbReference>
<dbReference type="InterPro" id="IPR013087">
    <property type="entry name" value="Znf_C2H2_type"/>
</dbReference>
<evidence type="ECO:0000313" key="9">
    <source>
        <dbReference type="EMBL" id="KZL74285.1"/>
    </source>
</evidence>
<dbReference type="AlphaFoldDB" id="A0A161VSL2"/>
<feature type="region of interest" description="Disordered" evidence="6">
    <location>
        <begin position="298"/>
        <end position="352"/>
    </location>
</feature>
<dbReference type="Proteomes" id="UP000076552">
    <property type="component" value="Unassembled WGS sequence"/>
</dbReference>
<dbReference type="SMART" id="SM00389">
    <property type="entry name" value="HOX"/>
    <property type="match status" value="1"/>
</dbReference>
<dbReference type="SMART" id="SM00355">
    <property type="entry name" value="ZnF_C2H2"/>
    <property type="match status" value="2"/>
</dbReference>
<evidence type="ECO:0000256" key="4">
    <source>
        <dbReference type="PROSITE-ProRule" id="PRU00042"/>
    </source>
</evidence>
<dbReference type="PANTHER" id="PTHR11850">
    <property type="entry name" value="HOMEOBOX PROTEIN TRANSCRIPTION FACTORS"/>
    <property type="match status" value="1"/>
</dbReference>
<evidence type="ECO:0000256" key="1">
    <source>
        <dbReference type="ARBA" id="ARBA00023125"/>
    </source>
</evidence>
<dbReference type="GO" id="GO:0006355">
    <property type="term" value="P:regulation of DNA-templated transcription"/>
    <property type="evidence" value="ECO:0007669"/>
    <property type="project" value="InterPro"/>
</dbReference>
<comment type="caution">
    <text evidence="9">The sequence shown here is derived from an EMBL/GenBank/DDBJ whole genome shotgun (WGS) entry which is preliminary data.</text>
</comment>
<sequence>MARPFAEGPKASGDFFAEGDAPYAAANKEHEETTLDAHYGLTAEGHDSEGASGQFPLPLLAASEDTDLSLVDDDWVLPSGYLDDIDISNELHTATQPEYAFAEESDSLDDTRFHINEPAARSANAGPTANSGDEDSNLRMDGMLPETNDMPPKIGRRFSRESARILKQWLSNHEDYPYPSHADKQSLQILTGLTMTQVSNWLANARRRQKATINRRLPSSDQSSPTVSGRPGTPMPRRKTRDSHGEMNPIQRWVDSPPEDEPAAVGDIARALSSRRSLVQGGPRSDYYLDYSSGPSSFIGESSASSAGSSRDGPLSGASASSQSSGRSRGTSSPLPIPRQRRRRRKVGQRTPLLQTRGPYQCTFCTETFRTKYDWQRHEKSLHIPLERWACSPNGPTSVNPETEQTCCVFCGQVEPSSDHTARHSFDACQDRVFNRRDHLKQHLRLFHDADGVDWAIKAWKASSPEVKSRCGFCGKNLESFSERADHLSDHFKTGRTMADWTGDWGFEQWFERSCPFPFEASHQSPSSPRTAYELITLELAFFVQEHLDRIGQIPSNRELQFEACRIVFASEVLSPASRSPELKAASWLRDLVTSDHEITQQAKFSPIRSQSESRLSCLQINGKSTLFDSCPLELQLRGHLYRLWSSSSAAAIDGALQIEACRMITEIEKSLSSDGFSDIVANWLTKLVIASADWLAPFKKRARLLWEPNETQQSNQDSQQIIGDLVDMPKFSKPQHHTVSESNVSTSCSQDRPLDTNLEALAWQVQGLVNPSSLSLDLSSSGRANDKTPGFIAPFTETSASSSAAAHTTKTASEFSAPLAWPSNNNQAAWLRSGQFILNNSSSHRWLSSELKRWVAATMSPSNPDCHVPSDDEIRLQSRYLLFGE</sequence>
<keyword evidence="10" id="KW-1185">Reference proteome</keyword>
<dbReference type="GO" id="GO:0003677">
    <property type="term" value="F:DNA binding"/>
    <property type="evidence" value="ECO:0007669"/>
    <property type="project" value="UniProtKB-UniRule"/>
</dbReference>
<dbReference type="Gene3D" id="1.10.10.60">
    <property type="entry name" value="Homeodomain-like"/>
    <property type="match status" value="1"/>
</dbReference>
<dbReference type="InterPro" id="IPR001356">
    <property type="entry name" value="HD"/>
</dbReference>
<feature type="compositionally biased region" description="Low complexity" evidence="6">
    <location>
        <begin position="298"/>
        <end position="333"/>
    </location>
</feature>
<keyword evidence="4" id="KW-0863">Zinc-finger</keyword>
<feature type="domain" description="C2H2-type" evidence="8">
    <location>
        <begin position="360"/>
        <end position="383"/>
    </location>
</feature>
<evidence type="ECO:0000259" key="7">
    <source>
        <dbReference type="PROSITE" id="PS50071"/>
    </source>
</evidence>
<keyword evidence="1 5" id="KW-0238">DNA-binding</keyword>
<dbReference type="InterPro" id="IPR050224">
    <property type="entry name" value="TALE_homeobox"/>
</dbReference>
<protein>
    <submittedName>
        <fullName evidence="9">C2H2 type zinc finger containing protein</fullName>
    </submittedName>
</protein>
<organism evidence="9 10">
    <name type="scientific">Colletotrichum tofieldiae</name>
    <dbReference type="NCBI Taxonomy" id="708197"/>
    <lineage>
        <taxon>Eukaryota</taxon>
        <taxon>Fungi</taxon>
        <taxon>Dikarya</taxon>
        <taxon>Ascomycota</taxon>
        <taxon>Pezizomycotina</taxon>
        <taxon>Sordariomycetes</taxon>
        <taxon>Hypocreomycetidae</taxon>
        <taxon>Glomerellales</taxon>
        <taxon>Glomerellaceae</taxon>
        <taxon>Colletotrichum</taxon>
        <taxon>Colletotrichum spaethianum species complex</taxon>
    </lineage>
</organism>
<name>A0A161VSL2_9PEZI</name>
<evidence type="ECO:0000259" key="8">
    <source>
        <dbReference type="PROSITE" id="PS50157"/>
    </source>
</evidence>
<keyword evidence="2 5" id="KW-0371">Homeobox</keyword>
<feature type="domain" description="Homeobox" evidence="7">
    <location>
        <begin position="149"/>
        <end position="212"/>
    </location>
</feature>
<feature type="region of interest" description="Disordered" evidence="6">
    <location>
        <begin position="117"/>
        <end position="155"/>
    </location>
</feature>
<dbReference type="SUPFAM" id="SSF46689">
    <property type="entry name" value="Homeodomain-like"/>
    <property type="match status" value="1"/>
</dbReference>
<dbReference type="STRING" id="708197.A0A161VSL2"/>
<evidence type="ECO:0000256" key="5">
    <source>
        <dbReference type="PROSITE-ProRule" id="PRU00108"/>
    </source>
</evidence>
<evidence type="ECO:0000256" key="6">
    <source>
        <dbReference type="SAM" id="MobiDB-lite"/>
    </source>
</evidence>
<dbReference type="PROSITE" id="PS50157">
    <property type="entry name" value="ZINC_FINGER_C2H2_2"/>
    <property type="match status" value="1"/>
</dbReference>
<dbReference type="GO" id="GO:0008270">
    <property type="term" value="F:zinc ion binding"/>
    <property type="evidence" value="ECO:0007669"/>
    <property type="project" value="UniProtKB-KW"/>
</dbReference>
<comment type="subcellular location">
    <subcellularLocation>
        <location evidence="5">Nucleus</location>
    </subcellularLocation>
</comment>
<dbReference type="CDD" id="cd00086">
    <property type="entry name" value="homeodomain"/>
    <property type="match status" value="1"/>
</dbReference>
<feature type="region of interest" description="Disordered" evidence="6">
    <location>
        <begin position="211"/>
        <end position="264"/>
    </location>
</feature>
<feature type="compositionally biased region" description="Polar residues" evidence="6">
    <location>
        <begin position="217"/>
        <end position="227"/>
    </location>
</feature>
<dbReference type="PROSITE" id="PS00028">
    <property type="entry name" value="ZINC_FINGER_C2H2_1"/>
    <property type="match status" value="1"/>
</dbReference>
<accession>A0A161VSL2</accession>
<keyword evidence="3 5" id="KW-0539">Nucleus</keyword>
<keyword evidence="4" id="KW-0862">Zinc</keyword>
<dbReference type="EMBL" id="LFIV01000034">
    <property type="protein sequence ID" value="KZL74285.1"/>
    <property type="molecule type" value="Genomic_DNA"/>
</dbReference>
<feature type="compositionally biased region" description="Basic residues" evidence="6">
    <location>
        <begin position="339"/>
        <end position="348"/>
    </location>
</feature>
<dbReference type="InterPro" id="IPR009057">
    <property type="entry name" value="Homeodomain-like_sf"/>
</dbReference>
<evidence type="ECO:0000256" key="2">
    <source>
        <dbReference type="ARBA" id="ARBA00023155"/>
    </source>
</evidence>
<evidence type="ECO:0000313" key="10">
    <source>
        <dbReference type="Proteomes" id="UP000076552"/>
    </source>
</evidence>
<keyword evidence="4" id="KW-0479">Metal-binding</keyword>
<dbReference type="InterPro" id="IPR008422">
    <property type="entry name" value="KN_HD"/>
</dbReference>
<gene>
    <name evidence="9" type="ORF">CT0861_05638</name>
</gene>
<proteinExistence type="predicted"/>
<feature type="DNA-binding region" description="Homeobox" evidence="5">
    <location>
        <begin position="151"/>
        <end position="213"/>
    </location>
</feature>